<evidence type="ECO:0000313" key="2">
    <source>
        <dbReference type="EMBL" id="GMJ03260.1"/>
    </source>
</evidence>
<organism evidence="2 3">
    <name type="scientific">Hibiscus trionum</name>
    <name type="common">Flower of an hour</name>
    <dbReference type="NCBI Taxonomy" id="183268"/>
    <lineage>
        <taxon>Eukaryota</taxon>
        <taxon>Viridiplantae</taxon>
        <taxon>Streptophyta</taxon>
        <taxon>Embryophyta</taxon>
        <taxon>Tracheophyta</taxon>
        <taxon>Spermatophyta</taxon>
        <taxon>Magnoliopsida</taxon>
        <taxon>eudicotyledons</taxon>
        <taxon>Gunneridae</taxon>
        <taxon>Pentapetalae</taxon>
        <taxon>rosids</taxon>
        <taxon>malvids</taxon>
        <taxon>Malvales</taxon>
        <taxon>Malvaceae</taxon>
        <taxon>Malvoideae</taxon>
        <taxon>Hibiscus</taxon>
    </lineage>
</organism>
<sequence>MEDIVPEAVIPREDDEVAGEERQNPEAVKEHGEERADGGGGFITHLFSNFVNGGTDGDDGENTTEQAEKETIGAGAEGGNEEKGGGIFDHIISNLVSPLSPRTGNISSSQGKVEAFDDTSASQNEAEEEGSGGGLISNFMSNLFHHSEGEAGEERNKRQKVEEAGEYQSKAEKTEDGGGIIDNIVSQLPTSLPDGAAPSSDEATILIHIVQD</sequence>
<comment type="caution">
    <text evidence="2">The sequence shown here is derived from an EMBL/GenBank/DDBJ whole genome shotgun (WGS) entry which is preliminary data.</text>
</comment>
<dbReference type="Proteomes" id="UP001165190">
    <property type="component" value="Unassembled WGS sequence"/>
</dbReference>
<keyword evidence="3" id="KW-1185">Reference proteome</keyword>
<dbReference type="AlphaFoldDB" id="A0A9W7IVB8"/>
<feature type="region of interest" description="Disordered" evidence="1">
    <location>
        <begin position="1"/>
        <end position="186"/>
    </location>
</feature>
<proteinExistence type="predicted"/>
<gene>
    <name evidence="2" type="ORF">HRI_003995200</name>
</gene>
<evidence type="ECO:0000256" key="1">
    <source>
        <dbReference type="SAM" id="MobiDB-lite"/>
    </source>
</evidence>
<feature type="compositionally biased region" description="Polar residues" evidence="1">
    <location>
        <begin position="94"/>
        <end position="111"/>
    </location>
</feature>
<evidence type="ECO:0000313" key="3">
    <source>
        <dbReference type="Proteomes" id="UP001165190"/>
    </source>
</evidence>
<dbReference type="OrthoDB" id="1712073at2759"/>
<accession>A0A9W7IVB8</accession>
<name>A0A9W7IVB8_HIBTR</name>
<feature type="compositionally biased region" description="Basic and acidic residues" evidence="1">
    <location>
        <begin position="145"/>
        <end position="176"/>
    </location>
</feature>
<feature type="compositionally biased region" description="Basic and acidic residues" evidence="1">
    <location>
        <begin position="19"/>
        <end position="37"/>
    </location>
</feature>
<reference evidence="2" key="1">
    <citation type="submission" date="2023-05" db="EMBL/GenBank/DDBJ databases">
        <title>Genome and transcriptome analyses reveal genes involved in the formation of fine ridges on petal epidermal cells in Hibiscus trionum.</title>
        <authorList>
            <person name="Koshimizu S."/>
            <person name="Masuda S."/>
            <person name="Ishii T."/>
            <person name="Shirasu K."/>
            <person name="Hoshino A."/>
            <person name="Arita M."/>
        </authorList>
    </citation>
    <scope>NUCLEOTIDE SEQUENCE</scope>
    <source>
        <strain evidence="2">Hamamatsu line</strain>
    </source>
</reference>
<protein>
    <submittedName>
        <fullName evidence="2">Uncharacterized protein</fullName>
    </submittedName>
</protein>
<dbReference type="EMBL" id="BSYR01000037">
    <property type="protein sequence ID" value="GMJ03260.1"/>
    <property type="molecule type" value="Genomic_DNA"/>
</dbReference>